<keyword evidence="1" id="KW-0732">Signal</keyword>
<dbReference type="NCBIfam" id="TIGR01409">
    <property type="entry name" value="TAT_signal_seq"/>
    <property type="match status" value="1"/>
</dbReference>
<dbReference type="Proteomes" id="UP001254564">
    <property type="component" value="Unassembled WGS sequence"/>
</dbReference>
<dbReference type="EMBL" id="JARWAN010000034">
    <property type="protein sequence ID" value="MDR5900299.1"/>
    <property type="molecule type" value="Genomic_DNA"/>
</dbReference>
<dbReference type="InterPro" id="IPR019546">
    <property type="entry name" value="TAT_signal_bac_arc"/>
</dbReference>
<comment type="caution">
    <text evidence="2">The sequence shown here is derived from an EMBL/GenBank/DDBJ whole genome shotgun (WGS) entry which is preliminary data.</text>
</comment>
<reference evidence="2 3" key="1">
    <citation type="submission" date="2023-04" db="EMBL/GenBank/DDBJ databases">
        <title>A long-awaited taxogenomic arrangement of the family Halomonadaceae.</title>
        <authorList>
            <person name="De La Haba R."/>
            <person name="Chuvochina M."/>
            <person name="Wittouck S."/>
            <person name="Arahal D.R."/>
            <person name="Sanchez-Porro C."/>
            <person name="Hugenholtz P."/>
            <person name="Ventosa A."/>
        </authorList>
    </citation>
    <scope>NUCLEOTIDE SEQUENCE [LARGE SCALE GENOMIC DNA]</scope>
    <source>
        <strain evidence="2 3">DSM 21020</strain>
    </source>
</reference>
<protein>
    <submittedName>
        <fullName evidence="2">Twin-arginine translocation signal domain-containing protein</fullName>
    </submittedName>
</protein>
<proteinExistence type="predicted"/>
<dbReference type="Pfam" id="PF10518">
    <property type="entry name" value="TAT_signal"/>
    <property type="match status" value="1"/>
</dbReference>
<evidence type="ECO:0000313" key="3">
    <source>
        <dbReference type="Proteomes" id="UP001254564"/>
    </source>
</evidence>
<organism evidence="2 3">
    <name type="scientific">Vreelandella vilamensis</name>
    <dbReference type="NCBI Taxonomy" id="531309"/>
    <lineage>
        <taxon>Bacteria</taxon>
        <taxon>Pseudomonadati</taxon>
        <taxon>Pseudomonadota</taxon>
        <taxon>Gammaproteobacteria</taxon>
        <taxon>Oceanospirillales</taxon>
        <taxon>Halomonadaceae</taxon>
        <taxon>Vreelandella</taxon>
    </lineage>
</organism>
<dbReference type="PROSITE" id="PS51318">
    <property type="entry name" value="TAT"/>
    <property type="match status" value="1"/>
</dbReference>
<dbReference type="InterPro" id="IPR006311">
    <property type="entry name" value="TAT_signal"/>
</dbReference>
<dbReference type="RefSeq" id="WP_309657176.1">
    <property type="nucleotide sequence ID" value="NZ_JARWAN010000034.1"/>
</dbReference>
<gene>
    <name evidence="2" type="ORF">QC823_15110</name>
</gene>
<evidence type="ECO:0000313" key="2">
    <source>
        <dbReference type="EMBL" id="MDR5900299.1"/>
    </source>
</evidence>
<evidence type="ECO:0000256" key="1">
    <source>
        <dbReference type="ARBA" id="ARBA00022729"/>
    </source>
</evidence>
<sequence length="37" mass="4112">MVKKHLTRRRFLQALGVTAAAGTLPGCRTFPQMPDEI</sequence>
<accession>A0ABU1H7M2</accession>
<keyword evidence="3" id="KW-1185">Reference proteome</keyword>
<name>A0ABU1H7M2_9GAMM</name>